<name>A0A2X2C2P4_PROMI</name>
<keyword evidence="1" id="KW-0472">Membrane</keyword>
<evidence type="ECO:0000313" key="3">
    <source>
        <dbReference type="Proteomes" id="UP000251485"/>
    </source>
</evidence>
<proteinExistence type="predicted"/>
<organism evidence="2 3">
    <name type="scientific">Proteus mirabilis</name>
    <dbReference type="NCBI Taxonomy" id="584"/>
    <lineage>
        <taxon>Bacteria</taxon>
        <taxon>Pseudomonadati</taxon>
        <taxon>Pseudomonadota</taxon>
        <taxon>Gammaproteobacteria</taxon>
        <taxon>Enterobacterales</taxon>
        <taxon>Morganellaceae</taxon>
        <taxon>Proteus</taxon>
    </lineage>
</organism>
<evidence type="ECO:0000313" key="2">
    <source>
        <dbReference type="EMBL" id="SPY99746.1"/>
    </source>
</evidence>
<accession>A0A2X2C2P4</accession>
<evidence type="ECO:0000256" key="1">
    <source>
        <dbReference type="SAM" id="Phobius"/>
    </source>
</evidence>
<protein>
    <submittedName>
        <fullName evidence="2">Uncharacterized protein</fullName>
    </submittedName>
</protein>
<sequence length="98" mass="11426">MDIIVLWSMTKETELAGKTTPYIAPLKDGFYDAPDNLIKGTYTIFIIKIKNIYYIYTNNQPYTFIMKIFYIYYIAIHNIDLATILIISSIIKNKTTNN</sequence>
<reference evidence="2 3" key="1">
    <citation type="submission" date="2018-06" db="EMBL/GenBank/DDBJ databases">
        <authorList>
            <consortium name="Pathogen Informatics"/>
            <person name="Doyle S."/>
        </authorList>
    </citation>
    <scope>NUCLEOTIDE SEQUENCE [LARGE SCALE GENOMIC DNA]</scope>
    <source>
        <strain evidence="2 3">NCTC10975</strain>
    </source>
</reference>
<feature type="transmembrane region" description="Helical" evidence="1">
    <location>
        <begin position="70"/>
        <end position="91"/>
    </location>
</feature>
<dbReference type="Proteomes" id="UP000251485">
    <property type="component" value="Unassembled WGS sequence"/>
</dbReference>
<keyword evidence="1" id="KW-0812">Transmembrane</keyword>
<dbReference type="AlphaFoldDB" id="A0A2X2C2P4"/>
<gene>
    <name evidence="2" type="ORF">NCTC10975_03480</name>
</gene>
<keyword evidence="1" id="KW-1133">Transmembrane helix</keyword>
<dbReference type="EMBL" id="UAUE01000025">
    <property type="protein sequence ID" value="SPY99746.1"/>
    <property type="molecule type" value="Genomic_DNA"/>
</dbReference>